<dbReference type="InterPro" id="IPR002591">
    <property type="entry name" value="Phosphodiest/P_Trfase"/>
</dbReference>
<dbReference type="PANTHER" id="PTHR10151">
    <property type="entry name" value="ECTONUCLEOTIDE PYROPHOSPHATASE/PHOSPHODIESTERASE"/>
    <property type="match status" value="1"/>
</dbReference>
<dbReference type="InterPro" id="IPR017850">
    <property type="entry name" value="Alkaline_phosphatase_core_sf"/>
</dbReference>
<name>A0ABP7T8D5_9PSEU</name>
<protein>
    <submittedName>
        <fullName evidence="1">Alkaline phosphatase family protein</fullName>
    </submittedName>
</protein>
<gene>
    <name evidence="1" type="ORF">GCM10022247_53480</name>
</gene>
<dbReference type="PANTHER" id="PTHR10151:SF120">
    <property type="entry name" value="BIS(5'-ADENOSYL)-TRIPHOSPHATASE"/>
    <property type="match status" value="1"/>
</dbReference>
<dbReference type="EMBL" id="BAABAL010000018">
    <property type="protein sequence ID" value="GAA4022541.1"/>
    <property type="molecule type" value="Genomic_DNA"/>
</dbReference>
<accession>A0ABP7T8D5</accession>
<proteinExistence type="predicted"/>
<comment type="caution">
    <text evidence="1">The sequence shown here is derived from an EMBL/GenBank/DDBJ whole genome shotgun (WGS) entry which is preliminary data.</text>
</comment>
<dbReference type="Proteomes" id="UP001501747">
    <property type="component" value="Unassembled WGS sequence"/>
</dbReference>
<organism evidence="1 2">
    <name type="scientific">Allokutzneria multivorans</name>
    <dbReference type="NCBI Taxonomy" id="1142134"/>
    <lineage>
        <taxon>Bacteria</taxon>
        <taxon>Bacillati</taxon>
        <taxon>Actinomycetota</taxon>
        <taxon>Actinomycetes</taxon>
        <taxon>Pseudonocardiales</taxon>
        <taxon>Pseudonocardiaceae</taxon>
        <taxon>Allokutzneria</taxon>
    </lineage>
</organism>
<evidence type="ECO:0000313" key="2">
    <source>
        <dbReference type="Proteomes" id="UP001501747"/>
    </source>
</evidence>
<evidence type="ECO:0000313" key="1">
    <source>
        <dbReference type="EMBL" id="GAA4022541.1"/>
    </source>
</evidence>
<dbReference type="Pfam" id="PF01663">
    <property type="entry name" value="Phosphodiest"/>
    <property type="match status" value="1"/>
</dbReference>
<dbReference type="RefSeq" id="WP_344880203.1">
    <property type="nucleotide sequence ID" value="NZ_BAABAL010000018.1"/>
</dbReference>
<keyword evidence="2" id="KW-1185">Reference proteome</keyword>
<dbReference type="Gene3D" id="3.40.720.10">
    <property type="entry name" value="Alkaline Phosphatase, subunit A"/>
    <property type="match status" value="1"/>
</dbReference>
<dbReference type="SUPFAM" id="SSF53649">
    <property type="entry name" value="Alkaline phosphatase-like"/>
    <property type="match status" value="1"/>
</dbReference>
<reference evidence="2" key="1">
    <citation type="journal article" date="2019" name="Int. J. Syst. Evol. Microbiol.">
        <title>The Global Catalogue of Microorganisms (GCM) 10K type strain sequencing project: providing services to taxonomists for standard genome sequencing and annotation.</title>
        <authorList>
            <consortium name="The Broad Institute Genomics Platform"/>
            <consortium name="The Broad Institute Genome Sequencing Center for Infectious Disease"/>
            <person name="Wu L."/>
            <person name="Ma J."/>
        </authorList>
    </citation>
    <scope>NUCLEOTIDE SEQUENCE [LARGE SCALE GENOMIC DNA]</scope>
    <source>
        <strain evidence="2">JCM 17342</strain>
    </source>
</reference>
<sequence>MQPLVPAYGAGSLADVTPSLLAALGVPGAVDVLGFAPTPKVCLLLVDGLGWRLLADHAADAPFLSSLAVADRAITCGFPATTATSLASLGTGTPAGEHGFVGFSFAAGDELLNALRWHRHGVAEHVDLRSTLIPEEVQPHPTVWQRAEAAGVAVRLVAPQLHQRSGLTRAVLRGGGFLGTVALGDLVSRAIGAMREPGRVFCYAYHADLDAVGHFYGPGSAPWRRQLRFVDLLAASLAEDMPADSTLVITADHGMVAVGDADKADFDADERLSEDVRLLGGEARVRHVYTRAGATGDVLARWSAVLGDRAWITTRDEAIANGWFGPHVSDRVRERVGDLVVAAKDSLVVVSSRREPHVSDFLGQHGSLTAEEQLVPLLIKGCVTV</sequence>